<evidence type="ECO:0000256" key="5">
    <source>
        <dbReference type="ARBA" id="ARBA00022801"/>
    </source>
</evidence>
<dbReference type="PANTHER" id="PTHR11630">
    <property type="entry name" value="DNA REPLICATION LICENSING FACTOR MCM FAMILY MEMBER"/>
    <property type="match status" value="1"/>
</dbReference>
<dbReference type="InterPro" id="IPR008048">
    <property type="entry name" value="MCM5"/>
</dbReference>
<dbReference type="Pfam" id="PF17207">
    <property type="entry name" value="MCM_OB"/>
    <property type="match status" value="1"/>
</dbReference>
<keyword evidence="6 13" id="KW-0347">Helicase</keyword>
<dbReference type="Pfam" id="PF21933">
    <property type="entry name" value="MCM5_C"/>
    <property type="match status" value="1"/>
</dbReference>
<name>A0ABN7ASU0_9HEMI</name>
<dbReference type="InterPro" id="IPR031327">
    <property type="entry name" value="MCM"/>
</dbReference>
<reference evidence="15 16" key="1">
    <citation type="submission" date="2023-09" db="EMBL/GenBank/DDBJ databases">
        <title>Nesidiocoris tenuis whole genome shotgun sequence.</title>
        <authorList>
            <person name="Shibata T."/>
            <person name="Shimoda M."/>
            <person name="Kobayashi T."/>
            <person name="Uehara T."/>
        </authorList>
    </citation>
    <scope>NUCLEOTIDE SEQUENCE [LARGE SCALE GENOMIC DNA]</scope>
    <source>
        <strain evidence="15 16">Japan</strain>
    </source>
</reference>
<evidence type="ECO:0000256" key="13">
    <source>
        <dbReference type="RuleBase" id="RU368063"/>
    </source>
</evidence>
<dbReference type="PRINTS" id="PR01657">
    <property type="entry name" value="MCMFAMILY"/>
</dbReference>
<keyword evidence="7 12" id="KW-0067">ATP-binding</keyword>
<evidence type="ECO:0000256" key="3">
    <source>
        <dbReference type="ARBA" id="ARBA00022705"/>
    </source>
</evidence>
<dbReference type="Pfam" id="PF00493">
    <property type="entry name" value="MCM"/>
    <property type="match status" value="1"/>
</dbReference>
<protein>
    <recommendedName>
        <fullName evidence="13">DNA replication licensing factor MCM5</fullName>
        <ecNumber evidence="13">3.6.4.12</ecNumber>
    </recommendedName>
</protein>
<evidence type="ECO:0000256" key="12">
    <source>
        <dbReference type="RuleBase" id="RU004070"/>
    </source>
</evidence>
<evidence type="ECO:0000256" key="7">
    <source>
        <dbReference type="ARBA" id="ARBA00022840"/>
    </source>
</evidence>
<dbReference type="InterPro" id="IPR041562">
    <property type="entry name" value="MCM_lid"/>
</dbReference>
<feature type="domain" description="MCM C-terminal AAA(+) ATPase" evidence="14">
    <location>
        <begin position="331"/>
        <end position="536"/>
    </location>
</feature>
<dbReference type="Gene3D" id="2.20.28.10">
    <property type="match status" value="1"/>
</dbReference>
<dbReference type="Pfam" id="PF17855">
    <property type="entry name" value="MCM_lid"/>
    <property type="match status" value="1"/>
</dbReference>
<sequence>MEGFDEAGIFFSDNLSRDDQSNANGPAENSLAVKLKFKDFLKNFHNGTFNYKYSRMLQDNYNCRKFFIEVEFGDLLRYNEKLAESFSNEPNFHVPLFEEATTELAGEIMQHRAEDAVETDHFQVMFYSGSVPISLRDLKSSMVSRVVKIPGIVVAASGIKSKATSITLQCKSCGSIVPKMDISPGLEGLGLPRRCTSEMNGQTKCPLDPYMIRTDNCRCVDFQVLKLQELPDSVPQGEMPRHVQLYCDRFLCEKVVPGNKVVVVGIYCIKKNKSSKRDSKEKNVGVRNPYIRVLGIKADQWVDEDQLPITNSGEHDPMLFMCERLSKSPNVYETIVKSIAPSIYGFENEKKAIACLLFGGSRKRMPDGLTRRGDINLLLLGDPGTAKSQLLKFVERVSPVGVYTSGKGSSAAGLTASVTRDPHTRNFIMEGGAMVLADGGVVCIDEFDKMREDDRVAIHEAMEQQTISIAKAGITTTLNSRCSVLAAANSVYGRWDDLKGAENIDFMPTILSRFDMIFIIKDEHNRDRDITLAKHIMNVHTKANELNPEKQDGELGLNELKYYINYCRRRCGPRLTEAASEKLKTKYVMMRSGSHKHEMESSKSLSIPITVRQLEAVIRISESLAKMEMKPFATEKHVDESLRLFQVSTMEAALSGTLAGSDEFTSSEDYEMLMRIEKQLKKRFAVGVQVSEKTIVQDFTKQKYPEHSVRRVISIMMSRGELAHRQQRKLLIRLR</sequence>
<evidence type="ECO:0000256" key="8">
    <source>
        <dbReference type="ARBA" id="ARBA00023125"/>
    </source>
</evidence>
<evidence type="ECO:0000256" key="1">
    <source>
        <dbReference type="ARBA" id="ARBA00004123"/>
    </source>
</evidence>
<dbReference type="InterPro" id="IPR054125">
    <property type="entry name" value="MCM5_C"/>
</dbReference>
<dbReference type="Gene3D" id="2.40.50.140">
    <property type="entry name" value="Nucleic acid-binding proteins"/>
    <property type="match status" value="1"/>
</dbReference>
<evidence type="ECO:0000256" key="9">
    <source>
        <dbReference type="ARBA" id="ARBA00023242"/>
    </source>
</evidence>
<dbReference type="EMBL" id="AP028913">
    <property type="protein sequence ID" value="BES94349.1"/>
    <property type="molecule type" value="Genomic_DNA"/>
</dbReference>
<dbReference type="PRINTS" id="PR01661">
    <property type="entry name" value="MCMPROTEIN5"/>
</dbReference>
<dbReference type="InterPro" id="IPR027925">
    <property type="entry name" value="MCM_N"/>
</dbReference>
<evidence type="ECO:0000256" key="10">
    <source>
        <dbReference type="ARBA" id="ARBA00023306"/>
    </source>
</evidence>
<evidence type="ECO:0000256" key="4">
    <source>
        <dbReference type="ARBA" id="ARBA00022741"/>
    </source>
</evidence>
<keyword evidence="10 13" id="KW-0131">Cell cycle</keyword>
<keyword evidence="3 13" id="KW-0235">DNA replication</keyword>
<dbReference type="Gene3D" id="3.30.1640.10">
    <property type="entry name" value="mini-chromosome maintenance (MCM) complex, chain A, domain 1"/>
    <property type="match status" value="1"/>
</dbReference>
<dbReference type="InterPro" id="IPR027417">
    <property type="entry name" value="P-loop_NTPase"/>
</dbReference>
<keyword evidence="16" id="KW-1185">Reference proteome</keyword>
<evidence type="ECO:0000256" key="11">
    <source>
        <dbReference type="ARBA" id="ARBA00048432"/>
    </source>
</evidence>
<dbReference type="InterPro" id="IPR033762">
    <property type="entry name" value="MCM_OB"/>
</dbReference>
<dbReference type="PROSITE" id="PS50051">
    <property type="entry name" value="MCM_2"/>
    <property type="match status" value="1"/>
</dbReference>
<dbReference type="InterPro" id="IPR018525">
    <property type="entry name" value="MCM_CS"/>
</dbReference>
<dbReference type="PANTHER" id="PTHR11630:SF42">
    <property type="entry name" value="DNA REPLICATION LICENSING FACTOR MCM5"/>
    <property type="match status" value="1"/>
</dbReference>
<comment type="similarity">
    <text evidence="2 12">Belongs to the MCM family.</text>
</comment>
<accession>A0ABN7ASU0</accession>
<keyword evidence="4 12" id="KW-0547">Nucleotide-binding</keyword>
<keyword evidence="8 12" id="KW-0238">DNA-binding</keyword>
<comment type="catalytic activity">
    <reaction evidence="11">
        <text>ATP + H2O = ADP + phosphate + H(+)</text>
        <dbReference type="Rhea" id="RHEA:13065"/>
        <dbReference type="ChEBI" id="CHEBI:15377"/>
        <dbReference type="ChEBI" id="CHEBI:15378"/>
        <dbReference type="ChEBI" id="CHEBI:30616"/>
        <dbReference type="ChEBI" id="CHEBI:43474"/>
        <dbReference type="ChEBI" id="CHEBI:456216"/>
        <dbReference type="EC" id="3.6.4.12"/>
    </reaction>
    <physiologicalReaction direction="left-to-right" evidence="11">
        <dbReference type="Rhea" id="RHEA:13066"/>
    </physiologicalReaction>
</comment>
<dbReference type="EC" id="3.6.4.12" evidence="13"/>
<dbReference type="PROSITE" id="PS00847">
    <property type="entry name" value="MCM_1"/>
    <property type="match status" value="1"/>
</dbReference>
<evidence type="ECO:0000256" key="6">
    <source>
        <dbReference type="ARBA" id="ARBA00022806"/>
    </source>
</evidence>
<dbReference type="InterPro" id="IPR001208">
    <property type="entry name" value="MCM_dom"/>
</dbReference>
<dbReference type="Proteomes" id="UP001307889">
    <property type="component" value="Chromosome 5"/>
</dbReference>
<comment type="subunit">
    <text evidence="13">Component of the MCM2-7 complex.</text>
</comment>
<dbReference type="SUPFAM" id="SSF52540">
    <property type="entry name" value="P-loop containing nucleoside triphosphate hydrolases"/>
    <property type="match status" value="1"/>
</dbReference>
<comment type="function">
    <text evidence="13">Acts as component of the MCM2-7 complex (MCM complex) which is the replicative helicase essential for 'once per cell cycle' DNA replication initiation and elongation in eukaryotic cells. The active ATPase sites in the MCM2-7 ring are formed through the interaction surfaces of two neighboring subunits such that a critical structure of a conserved arginine finger motif is provided in trans relative to the ATP-binding site of the Walker A box of the adjacent subunit. The six ATPase active sites, however, are likely to contribute differentially to the complex helicase activity.</text>
</comment>
<dbReference type="Pfam" id="PF14551">
    <property type="entry name" value="MCM_N"/>
    <property type="match status" value="1"/>
</dbReference>
<dbReference type="SUPFAM" id="SSF50249">
    <property type="entry name" value="Nucleic acid-binding proteins"/>
    <property type="match status" value="1"/>
</dbReference>
<keyword evidence="9 13" id="KW-0539">Nucleus</keyword>
<evidence type="ECO:0000313" key="16">
    <source>
        <dbReference type="Proteomes" id="UP001307889"/>
    </source>
</evidence>
<comment type="subcellular location">
    <subcellularLocation>
        <location evidence="1 13">Nucleus</location>
    </subcellularLocation>
</comment>
<evidence type="ECO:0000313" key="15">
    <source>
        <dbReference type="EMBL" id="BES94349.1"/>
    </source>
</evidence>
<gene>
    <name evidence="15" type="ORF">NTJ_07158</name>
</gene>
<proteinExistence type="inferred from homology"/>
<dbReference type="CDD" id="cd17756">
    <property type="entry name" value="MCM5"/>
    <property type="match status" value="1"/>
</dbReference>
<dbReference type="SMART" id="SM00350">
    <property type="entry name" value="MCM"/>
    <property type="match status" value="1"/>
</dbReference>
<evidence type="ECO:0000259" key="14">
    <source>
        <dbReference type="PROSITE" id="PS50051"/>
    </source>
</evidence>
<evidence type="ECO:0000256" key="2">
    <source>
        <dbReference type="ARBA" id="ARBA00008010"/>
    </source>
</evidence>
<organism evidence="15 16">
    <name type="scientific">Nesidiocoris tenuis</name>
    <dbReference type="NCBI Taxonomy" id="355587"/>
    <lineage>
        <taxon>Eukaryota</taxon>
        <taxon>Metazoa</taxon>
        <taxon>Ecdysozoa</taxon>
        <taxon>Arthropoda</taxon>
        <taxon>Hexapoda</taxon>
        <taxon>Insecta</taxon>
        <taxon>Pterygota</taxon>
        <taxon>Neoptera</taxon>
        <taxon>Paraneoptera</taxon>
        <taxon>Hemiptera</taxon>
        <taxon>Heteroptera</taxon>
        <taxon>Panheteroptera</taxon>
        <taxon>Cimicomorpha</taxon>
        <taxon>Miridae</taxon>
        <taxon>Dicyphina</taxon>
        <taxon>Nesidiocoris</taxon>
    </lineage>
</organism>
<dbReference type="InterPro" id="IPR012340">
    <property type="entry name" value="NA-bd_OB-fold"/>
</dbReference>
<dbReference type="Gene3D" id="3.40.50.300">
    <property type="entry name" value="P-loop containing nucleotide triphosphate hydrolases"/>
    <property type="match status" value="1"/>
</dbReference>
<keyword evidence="5 13" id="KW-0378">Hydrolase</keyword>